<evidence type="ECO:0000259" key="5">
    <source>
        <dbReference type="PROSITE" id="PS50111"/>
    </source>
</evidence>
<sequence length="363" mass="40349">MIWTSKLKQKNQELQDKIDELELKYQASLEDIQALKADLEEKSTSQQQRGLSSQVLPLIVGSNTLIDRIRNGLADSATELEHETRVLEDIGDTFTEAERALAKLSESALHIREQSSNSMTSAETLSDTASNISHLVGAIQEISEQTNLLALNAAIEAARAGEAGRGFAVVADEVRTLAEKANKSSEEIEALVKAILAQSSEIKQSIQNDARSVEQVVISSDAIRSSLNDVLESSENMKRVIYDKASRAFLDTVKMDHMVWKNAVYKHVVNEDFNTQVNKHTECRLGKWYFEGKGKQLYSHLNNFKSLDAPHKQVHESGRLALESGKAGDTQAMFKHLNTMEAASEEVVALLERLIDDINESKR</sequence>
<evidence type="ECO:0000256" key="2">
    <source>
        <dbReference type="ARBA" id="ARBA00023224"/>
    </source>
</evidence>
<accession>A0A5P9CQM7</accession>
<dbReference type="GO" id="GO:0007165">
    <property type="term" value="P:signal transduction"/>
    <property type="evidence" value="ECO:0007669"/>
    <property type="project" value="UniProtKB-KW"/>
</dbReference>
<dbReference type="Gene3D" id="1.20.120.30">
    <property type="entry name" value="Aspartate receptor, ligand-binding domain"/>
    <property type="match status" value="1"/>
</dbReference>
<gene>
    <name evidence="6" type="primary">mcp4</name>
    <name evidence="6" type="ORF">FIV01_19385</name>
</gene>
<evidence type="ECO:0000256" key="4">
    <source>
        <dbReference type="SAM" id="Coils"/>
    </source>
</evidence>
<dbReference type="OrthoDB" id="9808588at2"/>
<feature type="coiled-coil region" evidence="4">
    <location>
        <begin position="4"/>
        <end position="49"/>
    </location>
</feature>
<dbReference type="SUPFAM" id="SSF58104">
    <property type="entry name" value="Methyl-accepting chemotaxis protein (MCP) signaling domain"/>
    <property type="match status" value="1"/>
</dbReference>
<dbReference type="Gene3D" id="6.10.250.3200">
    <property type="match status" value="1"/>
</dbReference>
<name>A0A5P9CQM7_9VIBR</name>
<dbReference type="GO" id="GO:0016020">
    <property type="term" value="C:membrane"/>
    <property type="evidence" value="ECO:0007669"/>
    <property type="project" value="UniProtKB-SubCell"/>
</dbReference>
<dbReference type="GO" id="GO:0006935">
    <property type="term" value="P:chemotaxis"/>
    <property type="evidence" value="ECO:0007669"/>
    <property type="project" value="UniProtKB-ARBA"/>
</dbReference>
<dbReference type="InterPro" id="IPR025991">
    <property type="entry name" value="Chemoreceptor_zinc-bind_dom"/>
</dbReference>
<evidence type="ECO:0000256" key="3">
    <source>
        <dbReference type="PROSITE-ProRule" id="PRU00284"/>
    </source>
</evidence>
<reference evidence="6 7" key="1">
    <citation type="submission" date="2019-10" db="EMBL/GenBank/DDBJ databases">
        <title>Complete genome sequence of Vibrio sp. strain THAF100, isolated from non-filtered water from the water column of tank 6 of a marine aquarium containing stony-coral fragments. Water maintained at 26 degree C.</title>
        <authorList>
            <person name="Ruckert C."/>
            <person name="Franco A."/>
            <person name="Kalinowski J."/>
            <person name="Glaeser S."/>
        </authorList>
    </citation>
    <scope>NUCLEOTIDE SEQUENCE [LARGE SCALE GENOMIC DNA]</scope>
    <source>
        <strain evidence="6 7">THAF100</strain>
        <plasmid evidence="7">pthaf100_a</plasmid>
    </source>
</reference>
<dbReference type="Proteomes" id="UP000326936">
    <property type="component" value="Plasmid pTHAF100_a"/>
</dbReference>
<protein>
    <submittedName>
        <fullName evidence="6">Methyl-accepting chemotaxis protein 4</fullName>
    </submittedName>
</protein>
<dbReference type="Pfam" id="PF13682">
    <property type="entry name" value="CZB"/>
    <property type="match status" value="1"/>
</dbReference>
<dbReference type="Pfam" id="PF00015">
    <property type="entry name" value="MCPsignal"/>
    <property type="match status" value="1"/>
</dbReference>
<geneLocation type="plasmid" evidence="7">
    <name>pthaf100_a</name>
</geneLocation>
<feature type="domain" description="Methyl-accepting transducer" evidence="5">
    <location>
        <begin position="73"/>
        <end position="248"/>
    </location>
</feature>
<dbReference type="PANTHER" id="PTHR32089:SF70">
    <property type="entry name" value="ENERGY TAXIS MODULATING METHYL ACCEPTING SENSORY TRANSDUCER"/>
    <property type="match status" value="1"/>
</dbReference>
<keyword evidence="6" id="KW-0614">Plasmid</keyword>
<dbReference type="PROSITE" id="PS50111">
    <property type="entry name" value="CHEMOTAXIS_TRANSDUC_2"/>
    <property type="match status" value="1"/>
</dbReference>
<evidence type="ECO:0000313" key="7">
    <source>
        <dbReference type="Proteomes" id="UP000326936"/>
    </source>
</evidence>
<organism evidence="6 7">
    <name type="scientific">Vibrio aquimaris</name>
    <dbReference type="NCBI Taxonomy" id="2587862"/>
    <lineage>
        <taxon>Bacteria</taxon>
        <taxon>Pseudomonadati</taxon>
        <taxon>Pseudomonadota</taxon>
        <taxon>Gammaproteobacteria</taxon>
        <taxon>Vibrionales</taxon>
        <taxon>Vibrionaceae</taxon>
        <taxon>Vibrio</taxon>
    </lineage>
</organism>
<dbReference type="KEGG" id="vaq:FIV01_19385"/>
<dbReference type="PANTHER" id="PTHR32089">
    <property type="entry name" value="METHYL-ACCEPTING CHEMOTAXIS PROTEIN MCPB"/>
    <property type="match status" value="1"/>
</dbReference>
<keyword evidence="7" id="KW-1185">Reference proteome</keyword>
<dbReference type="EMBL" id="CP045351">
    <property type="protein sequence ID" value="QFT28565.1"/>
    <property type="molecule type" value="Genomic_DNA"/>
</dbReference>
<dbReference type="SMART" id="SM00283">
    <property type="entry name" value="MA"/>
    <property type="match status" value="1"/>
</dbReference>
<keyword evidence="4" id="KW-0175">Coiled coil</keyword>
<keyword evidence="2 3" id="KW-0807">Transducer</keyword>
<proteinExistence type="predicted"/>
<dbReference type="InterPro" id="IPR004089">
    <property type="entry name" value="MCPsignal_dom"/>
</dbReference>
<dbReference type="AlphaFoldDB" id="A0A5P9CQM7"/>
<evidence type="ECO:0000256" key="1">
    <source>
        <dbReference type="ARBA" id="ARBA00004370"/>
    </source>
</evidence>
<comment type="subcellular location">
    <subcellularLocation>
        <location evidence="1">Membrane</location>
    </subcellularLocation>
</comment>
<evidence type="ECO:0000313" key="6">
    <source>
        <dbReference type="EMBL" id="QFT28565.1"/>
    </source>
</evidence>